<dbReference type="Proteomes" id="UP000246121">
    <property type="component" value="Unassembled WGS sequence"/>
</dbReference>
<proteinExistence type="predicted"/>
<evidence type="ECO:0000313" key="3">
    <source>
        <dbReference type="EMBL" id="PWU86961.1"/>
    </source>
</evidence>
<dbReference type="VEuPathDB" id="TriTrypDB:C4B63_105g63"/>
<feature type="transmembrane region" description="Helical" evidence="1">
    <location>
        <begin position="101"/>
        <end position="122"/>
    </location>
</feature>
<keyword evidence="1" id="KW-0812">Transmembrane</keyword>
<comment type="caution">
    <text evidence="3">The sequence shown here is derived from an EMBL/GenBank/DDBJ whole genome shotgun (WGS) entry which is preliminary data.</text>
</comment>
<dbReference type="VEuPathDB" id="TriTrypDB:TcG_11592"/>
<evidence type="ECO:0000313" key="4">
    <source>
        <dbReference type="Proteomes" id="UP000246121"/>
    </source>
</evidence>
<organism evidence="3 4">
    <name type="scientific">Trypanosoma cruzi</name>
    <dbReference type="NCBI Taxonomy" id="5693"/>
    <lineage>
        <taxon>Eukaryota</taxon>
        <taxon>Discoba</taxon>
        <taxon>Euglenozoa</taxon>
        <taxon>Kinetoplastea</taxon>
        <taxon>Metakinetoplastina</taxon>
        <taxon>Trypanosomatida</taxon>
        <taxon>Trypanosomatidae</taxon>
        <taxon>Trypanosoma</taxon>
        <taxon>Schizotrypanum</taxon>
    </lineage>
</organism>
<name>A0A2V2USF1_TRYCR</name>
<evidence type="ECO:0000259" key="2">
    <source>
        <dbReference type="Pfam" id="PF07999"/>
    </source>
</evidence>
<evidence type="ECO:0000256" key="1">
    <source>
        <dbReference type="SAM" id="Phobius"/>
    </source>
</evidence>
<sequence length="160" mass="18271">MIVVTSPNTNNYESWAEQMGAEQIIINCPDESDVRAMCIWKEHNGQVEEEEGEEADYWKKVNGRMDKVGPLLRCVFNDSEYKSRIDSCESKVKSMNLFDTYYYSVLGTNEVCVVIATSLTNFKGRTTTRRKQFRIAFEFTGIFLSRKFGDMQVGGVNGAE</sequence>
<dbReference type="AlphaFoldDB" id="A0A2V2USF1"/>
<dbReference type="Pfam" id="PF07999">
    <property type="entry name" value="RHSP"/>
    <property type="match status" value="1"/>
</dbReference>
<dbReference type="InterPro" id="IPR046836">
    <property type="entry name" value="RHS_C"/>
</dbReference>
<protein>
    <submittedName>
        <fullName evidence="3">Putative retrotransposon hot spot (RHS) protein</fullName>
    </submittedName>
</protein>
<dbReference type="VEuPathDB" id="TriTrypDB:TCDM_13461"/>
<gene>
    <name evidence="3" type="ORF">C4B63_105g63</name>
</gene>
<dbReference type="VEuPathDB" id="TriTrypDB:C3747_397g13"/>
<accession>A0A2V2USF1</accession>
<keyword evidence="1" id="KW-1133">Transmembrane helix</keyword>
<reference evidence="3 4" key="1">
    <citation type="journal article" date="2018" name="Microb. Genom.">
        <title>Expanding an expanded genome: long-read sequencing of Trypanosoma cruzi.</title>
        <authorList>
            <person name="Berna L."/>
            <person name="Rodriguez M."/>
            <person name="Chiribao M.L."/>
            <person name="Parodi-Talice A."/>
            <person name="Pita S."/>
            <person name="Rijo G."/>
            <person name="Alvarez-Valin F."/>
            <person name="Robello C."/>
        </authorList>
    </citation>
    <scope>NUCLEOTIDE SEQUENCE [LARGE SCALE GENOMIC DNA]</scope>
    <source>
        <strain evidence="3 4">Dm28c</strain>
    </source>
</reference>
<feature type="domain" description="Retrotransposon hot spot protein,C-terminal" evidence="2">
    <location>
        <begin position="1"/>
        <end position="109"/>
    </location>
</feature>
<dbReference type="EMBL" id="PRFA01000105">
    <property type="protein sequence ID" value="PWU86961.1"/>
    <property type="molecule type" value="Genomic_DNA"/>
</dbReference>
<keyword evidence="1" id="KW-0472">Membrane</keyword>